<dbReference type="GO" id="GO:0072546">
    <property type="term" value="C:EMC complex"/>
    <property type="evidence" value="ECO:0007669"/>
    <property type="project" value="UniProtKB-UniRule"/>
</dbReference>
<evidence type="ECO:0000256" key="2">
    <source>
        <dbReference type="ARBA" id="ARBA00022803"/>
    </source>
</evidence>
<comment type="similarity">
    <text evidence="3">Belongs to the EMC2 family.</text>
</comment>
<keyword evidence="1" id="KW-0677">Repeat</keyword>
<keyword evidence="6" id="KW-1185">Reference proteome</keyword>
<feature type="domain" description="EMC2 TPR-like" evidence="4">
    <location>
        <begin position="84"/>
        <end position="193"/>
    </location>
</feature>
<evidence type="ECO:0000256" key="3">
    <source>
        <dbReference type="RuleBase" id="RU367091"/>
    </source>
</evidence>
<dbReference type="EMBL" id="KZ992766">
    <property type="protein sequence ID" value="RKP07103.1"/>
    <property type="molecule type" value="Genomic_DNA"/>
</dbReference>
<sequence>MARLSNAQLAAQLAEFRQRCDGPPDLVVQYGQELITNGYADQLGDEVWGFYEQLFVAALHTAHWALAQSCLDALHERFPSSTRVRRLDGMLHEAKGNLDVAGQLYRGILEEDETNMLATKRQIAILKGRGRTQEAITALVAFLDTYHADQEAWLELCDLYLSACMYAQALFCVEEVILMQPQNPGLHLKCAEILYTQDQVAMALKSYCRVVELSPTHTRAWYGVKLCATRLLRTSGTGGANRGSAEAASVPKSAMLRDLDALATDRLSAVYASTPAATRTDQPTVRTVVEAWLQAAST</sequence>
<dbReference type="AlphaFoldDB" id="A0A4P9XMG5"/>
<proteinExistence type="inferred from homology"/>
<dbReference type="Proteomes" id="UP000271241">
    <property type="component" value="Unassembled WGS sequence"/>
</dbReference>
<keyword evidence="3" id="KW-0256">Endoplasmic reticulum</keyword>
<accession>A0A4P9XMG5</accession>
<evidence type="ECO:0000313" key="6">
    <source>
        <dbReference type="Proteomes" id="UP000271241"/>
    </source>
</evidence>
<comment type="subunit">
    <text evidence="3">Component of the ER membrane protein complex (EMC).</text>
</comment>
<comment type="subcellular location">
    <subcellularLocation>
        <location evidence="3">Endoplasmic reticulum membrane</location>
        <topology evidence="3">Peripheral membrane protein</topology>
        <orientation evidence="3">Cytoplasmic side</orientation>
    </subcellularLocation>
</comment>
<dbReference type="OrthoDB" id="124397at2759"/>
<dbReference type="SUPFAM" id="SSF48452">
    <property type="entry name" value="TPR-like"/>
    <property type="match status" value="1"/>
</dbReference>
<dbReference type="Gene3D" id="1.25.40.10">
    <property type="entry name" value="Tetratricopeptide repeat domain"/>
    <property type="match status" value="1"/>
</dbReference>
<dbReference type="Pfam" id="PF22890">
    <property type="entry name" value="TPR_EMC2"/>
    <property type="match status" value="1"/>
</dbReference>
<dbReference type="STRING" id="78915.A0A4P9XMG5"/>
<evidence type="ECO:0000256" key="1">
    <source>
        <dbReference type="ARBA" id="ARBA00022737"/>
    </source>
</evidence>
<dbReference type="InterPro" id="IPR039856">
    <property type="entry name" value="EMC2-like"/>
</dbReference>
<evidence type="ECO:0000259" key="4">
    <source>
        <dbReference type="Pfam" id="PF22890"/>
    </source>
</evidence>
<name>A0A4P9XMG5_9FUNG</name>
<dbReference type="InterPro" id="IPR055217">
    <property type="entry name" value="TPR_EMC2"/>
</dbReference>
<organism evidence="5 6">
    <name type="scientific">Thamnocephalis sphaerospora</name>
    <dbReference type="NCBI Taxonomy" id="78915"/>
    <lineage>
        <taxon>Eukaryota</taxon>
        <taxon>Fungi</taxon>
        <taxon>Fungi incertae sedis</taxon>
        <taxon>Zoopagomycota</taxon>
        <taxon>Zoopagomycotina</taxon>
        <taxon>Zoopagomycetes</taxon>
        <taxon>Zoopagales</taxon>
        <taxon>Sigmoideomycetaceae</taxon>
        <taxon>Thamnocephalis</taxon>
    </lineage>
</organism>
<dbReference type="InterPro" id="IPR011990">
    <property type="entry name" value="TPR-like_helical_dom_sf"/>
</dbReference>
<evidence type="ECO:0000313" key="5">
    <source>
        <dbReference type="EMBL" id="RKP07103.1"/>
    </source>
</evidence>
<gene>
    <name evidence="5" type="ORF">THASP1DRAFT_31086</name>
</gene>
<keyword evidence="3" id="KW-0472">Membrane</keyword>
<comment type="function">
    <text evidence="3">Part of the endoplasmic reticulum membrane protein complex (EMC) that enables the energy-independent insertion into endoplasmic reticulum membranes of newly synthesized membrane proteins.</text>
</comment>
<dbReference type="PANTHER" id="PTHR12760">
    <property type="entry name" value="TETRATRICOPEPTIDE REPEAT PROTEIN"/>
    <property type="match status" value="1"/>
</dbReference>
<keyword evidence="2" id="KW-0802">TPR repeat</keyword>
<reference evidence="6" key="1">
    <citation type="journal article" date="2018" name="Nat. Microbiol.">
        <title>Leveraging single-cell genomics to expand the fungal tree of life.</title>
        <authorList>
            <person name="Ahrendt S.R."/>
            <person name="Quandt C.A."/>
            <person name="Ciobanu D."/>
            <person name="Clum A."/>
            <person name="Salamov A."/>
            <person name="Andreopoulos B."/>
            <person name="Cheng J.F."/>
            <person name="Woyke T."/>
            <person name="Pelin A."/>
            <person name="Henrissat B."/>
            <person name="Reynolds N.K."/>
            <person name="Benny G.L."/>
            <person name="Smith M.E."/>
            <person name="James T.Y."/>
            <person name="Grigoriev I.V."/>
        </authorList>
    </citation>
    <scope>NUCLEOTIDE SEQUENCE [LARGE SCALE GENOMIC DNA]</scope>
    <source>
        <strain evidence="6">RSA 1356</strain>
    </source>
</reference>
<protein>
    <recommendedName>
        <fullName evidence="3">ER membrane protein complex subunit 2</fullName>
    </recommendedName>
</protein>